<evidence type="ECO:0000313" key="1">
    <source>
        <dbReference type="EMBL" id="GEP31337.1"/>
    </source>
</evidence>
<reference evidence="1 2" key="1">
    <citation type="submission" date="2019-07" db="EMBL/GenBank/DDBJ databases">
        <title>Whole genome shotgun sequence of Thiobacillus plumbophilus NBRC 107929.</title>
        <authorList>
            <person name="Hosoyama A."/>
            <person name="Uohara A."/>
            <person name="Ohji S."/>
            <person name="Ichikawa N."/>
        </authorList>
    </citation>
    <scope>NUCLEOTIDE SEQUENCE [LARGE SCALE GENOMIC DNA]</scope>
    <source>
        <strain evidence="1 2">NBRC 107929</strain>
    </source>
</reference>
<dbReference type="RefSeq" id="WP_408646874.1">
    <property type="nucleotide sequence ID" value="NZ_AP021884.1"/>
</dbReference>
<proteinExistence type="predicted"/>
<comment type="caution">
    <text evidence="1">The sequence shown here is derived from an EMBL/GenBank/DDBJ whole genome shotgun (WGS) entry which is preliminary data.</text>
</comment>
<protein>
    <recommendedName>
        <fullName evidence="3">MerR family transcriptional regulator</fullName>
    </recommendedName>
</protein>
<dbReference type="Gene3D" id="1.10.1660.10">
    <property type="match status" value="1"/>
</dbReference>
<name>A0A512LA34_9PROT</name>
<dbReference type="AlphaFoldDB" id="A0A512LA34"/>
<evidence type="ECO:0000313" key="2">
    <source>
        <dbReference type="Proteomes" id="UP000321337"/>
    </source>
</evidence>
<dbReference type="Proteomes" id="UP000321337">
    <property type="component" value="Unassembled WGS sequence"/>
</dbReference>
<gene>
    <name evidence="1" type="ORF">TPL01_24750</name>
</gene>
<dbReference type="EMBL" id="BKAD01000028">
    <property type="protein sequence ID" value="GEP31337.1"/>
    <property type="molecule type" value="Genomic_DNA"/>
</dbReference>
<evidence type="ECO:0008006" key="3">
    <source>
        <dbReference type="Google" id="ProtNLM"/>
    </source>
</evidence>
<accession>A0A512LA34</accession>
<sequence>MKQMESHTNSTLTADCVFTLTLEQLAWTCSAESTWICQLVDEAILNPAGATLSDWRFSAEDLARARRAWRLYHELDANLEVLGLMLDMQDEIERLRARLHRV</sequence>
<keyword evidence="2" id="KW-1185">Reference proteome</keyword>
<dbReference type="Pfam" id="PF13591">
    <property type="entry name" value="MerR_2"/>
    <property type="match status" value="1"/>
</dbReference>
<organism evidence="1 2">
    <name type="scientific">Sulfuriferula plumbiphila</name>
    <dbReference type="NCBI Taxonomy" id="171865"/>
    <lineage>
        <taxon>Bacteria</taxon>
        <taxon>Pseudomonadati</taxon>
        <taxon>Pseudomonadota</taxon>
        <taxon>Betaproteobacteria</taxon>
        <taxon>Nitrosomonadales</taxon>
        <taxon>Sulfuricellaceae</taxon>
        <taxon>Sulfuriferula</taxon>
    </lineage>
</organism>